<keyword evidence="3" id="KW-0722">Serine protease inhibitor</keyword>
<dbReference type="PANTHER" id="PTHR11461">
    <property type="entry name" value="SERINE PROTEASE INHIBITOR, SERPIN"/>
    <property type="match status" value="1"/>
</dbReference>
<evidence type="ECO:0000259" key="6">
    <source>
        <dbReference type="SMART" id="SM00093"/>
    </source>
</evidence>
<proteinExistence type="inferred from homology"/>
<dbReference type="InterPro" id="IPR000215">
    <property type="entry name" value="Serpin_fam"/>
</dbReference>
<comment type="similarity">
    <text evidence="1 4">Belongs to the serpin family.</text>
</comment>
<dbReference type="PANTHER" id="PTHR11461:SF211">
    <property type="entry name" value="GH10112P-RELATED"/>
    <property type="match status" value="1"/>
</dbReference>
<name>A0AA40KWQ9_9HYME</name>
<dbReference type="Proteomes" id="UP001177670">
    <property type="component" value="Unassembled WGS sequence"/>
</dbReference>
<dbReference type="InterPro" id="IPR042185">
    <property type="entry name" value="Serpin_sf_2"/>
</dbReference>
<dbReference type="EMBL" id="JAHYIQ010000001">
    <property type="protein sequence ID" value="KAK1135512.1"/>
    <property type="molecule type" value="Genomic_DNA"/>
</dbReference>
<keyword evidence="8" id="KW-1185">Reference proteome</keyword>
<evidence type="ECO:0000313" key="7">
    <source>
        <dbReference type="EMBL" id="KAK1135512.1"/>
    </source>
</evidence>
<dbReference type="Gene3D" id="3.30.497.10">
    <property type="entry name" value="Antithrombin, subunit I, domain 2"/>
    <property type="match status" value="1"/>
</dbReference>
<evidence type="ECO:0000256" key="2">
    <source>
        <dbReference type="ARBA" id="ARBA00022690"/>
    </source>
</evidence>
<dbReference type="Gene3D" id="2.30.39.10">
    <property type="entry name" value="Alpha-1-antitrypsin, domain 1"/>
    <property type="match status" value="1"/>
</dbReference>
<feature type="signal peptide" evidence="5">
    <location>
        <begin position="1"/>
        <end position="21"/>
    </location>
</feature>
<evidence type="ECO:0000313" key="8">
    <source>
        <dbReference type="Proteomes" id="UP001177670"/>
    </source>
</evidence>
<dbReference type="CDD" id="cd19601">
    <property type="entry name" value="serpin42Da-like"/>
    <property type="match status" value="1"/>
</dbReference>
<gene>
    <name evidence="7" type="ORF">K0M31_000100</name>
</gene>
<evidence type="ECO:0000256" key="1">
    <source>
        <dbReference type="ARBA" id="ARBA00009500"/>
    </source>
</evidence>
<dbReference type="AlphaFoldDB" id="A0AA40KWQ9"/>
<reference evidence="7" key="1">
    <citation type="submission" date="2021-10" db="EMBL/GenBank/DDBJ databases">
        <title>Melipona bicolor Genome sequencing and assembly.</title>
        <authorList>
            <person name="Araujo N.S."/>
            <person name="Arias M.C."/>
        </authorList>
    </citation>
    <scope>NUCLEOTIDE SEQUENCE</scope>
    <source>
        <strain evidence="7">USP_2M_L1-L4_2017</strain>
        <tissue evidence="7">Whole body</tissue>
    </source>
</reference>
<evidence type="ECO:0000256" key="5">
    <source>
        <dbReference type="SAM" id="SignalP"/>
    </source>
</evidence>
<keyword evidence="2" id="KW-0646">Protease inhibitor</keyword>
<dbReference type="SMART" id="SM00093">
    <property type="entry name" value="SERPIN"/>
    <property type="match status" value="1"/>
</dbReference>
<accession>A0AA40KWQ9</accession>
<evidence type="ECO:0000256" key="4">
    <source>
        <dbReference type="RuleBase" id="RU000411"/>
    </source>
</evidence>
<dbReference type="InterPro" id="IPR036186">
    <property type="entry name" value="Serpin_sf"/>
</dbReference>
<dbReference type="Pfam" id="PF00079">
    <property type="entry name" value="Serpin"/>
    <property type="match status" value="1"/>
</dbReference>
<dbReference type="SUPFAM" id="SSF56574">
    <property type="entry name" value="Serpins"/>
    <property type="match status" value="1"/>
</dbReference>
<dbReference type="InterPro" id="IPR023796">
    <property type="entry name" value="Serpin_dom"/>
</dbReference>
<protein>
    <recommendedName>
        <fullName evidence="6">Serpin domain-containing protein</fullName>
    </recommendedName>
</protein>
<feature type="chain" id="PRO_5041364168" description="Serpin domain-containing protein" evidence="5">
    <location>
        <begin position="22"/>
        <end position="406"/>
    </location>
</feature>
<dbReference type="GO" id="GO:0005615">
    <property type="term" value="C:extracellular space"/>
    <property type="evidence" value="ECO:0007669"/>
    <property type="project" value="InterPro"/>
</dbReference>
<organism evidence="7 8">
    <name type="scientific">Melipona bicolor</name>
    <dbReference type="NCBI Taxonomy" id="60889"/>
    <lineage>
        <taxon>Eukaryota</taxon>
        <taxon>Metazoa</taxon>
        <taxon>Ecdysozoa</taxon>
        <taxon>Arthropoda</taxon>
        <taxon>Hexapoda</taxon>
        <taxon>Insecta</taxon>
        <taxon>Pterygota</taxon>
        <taxon>Neoptera</taxon>
        <taxon>Endopterygota</taxon>
        <taxon>Hymenoptera</taxon>
        <taxon>Apocrita</taxon>
        <taxon>Aculeata</taxon>
        <taxon>Apoidea</taxon>
        <taxon>Anthophila</taxon>
        <taxon>Apidae</taxon>
        <taxon>Melipona</taxon>
    </lineage>
</organism>
<sequence>MHGLSKSFWLVALVLVTISMAKTDVEPLHAVVEGTNQFSSWFFQYVLEDNSGNLITSPLSADVVLAMVAFGAGGNTEAQFRKVLSLPTPSNFAATGYQALIDNLNSVKDNILTLANKIFIAESLDIKPSYKNLTEVYFRSASESINFVESMKASEIINTWVEKNTNNLIKNLISPDMLNAATRLVLVNAVYFKGQWLHKFDAELTEDMPFHVNKDTVKNVPTMYREGYYKYGELPDLNARFVVLPYKGNELSMVIILPNEIEGLLDVQKKLQNINLTNILNQGIEEEIRLHLPKFKVESKMILNNNLIKMGLTDAFTASANFSGISNENLAIDTVVQKAFIEVNEEGTEAAAATGLSVRPLSSFWSPPKPIEFHVNRPFLSIVTYNNVILFLAKTNSINNRFHLMY</sequence>
<keyword evidence="5" id="KW-0732">Signal</keyword>
<comment type="caution">
    <text evidence="7">The sequence shown here is derived from an EMBL/GenBank/DDBJ whole genome shotgun (WGS) entry which is preliminary data.</text>
</comment>
<evidence type="ECO:0000256" key="3">
    <source>
        <dbReference type="ARBA" id="ARBA00022900"/>
    </source>
</evidence>
<dbReference type="GO" id="GO:0004867">
    <property type="term" value="F:serine-type endopeptidase inhibitor activity"/>
    <property type="evidence" value="ECO:0007669"/>
    <property type="project" value="UniProtKB-KW"/>
</dbReference>
<dbReference type="InterPro" id="IPR042178">
    <property type="entry name" value="Serpin_sf_1"/>
</dbReference>
<feature type="domain" description="Serpin" evidence="6">
    <location>
        <begin position="40"/>
        <end position="398"/>
    </location>
</feature>